<dbReference type="NCBIfam" id="NF006077">
    <property type="entry name" value="PRK08223.1"/>
    <property type="match status" value="1"/>
</dbReference>
<reference evidence="2" key="1">
    <citation type="journal article" date="2022" name="Environ. Microbiol.">
        <title>Geoalkalibacter halelectricus SAP #1 sp. nov. possessing extracellular electron transfer and mineral#reducing capabilities from a haloalkaline environment.</title>
        <authorList>
            <person name="Yadav S."/>
            <person name="Singh R."/>
            <person name="Sundharam S.S."/>
            <person name="Chaudhary S."/>
            <person name="Krishnamurthi S."/>
            <person name="Patil S.A."/>
        </authorList>
    </citation>
    <scope>NUCLEOTIDE SEQUENCE</scope>
    <source>
        <strain evidence="2">SAP-1</strain>
    </source>
</reference>
<protein>
    <submittedName>
        <fullName evidence="2">ThiF family adenylyltransferase</fullName>
    </submittedName>
</protein>
<dbReference type="EMBL" id="CP092109">
    <property type="protein sequence ID" value="UWZ78499.1"/>
    <property type="molecule type" value="Genomic_DNA"/>
</dbReference>
<dbReference type="Proteomes" id="UP001060414">
    <property type="component" value="Chromosome"/>
</dbReference>
<feature type="domain" description="THIF-type NAD/FAD binding fold" evidence="1">
    <location>
        <begin position="11"/>
        <end position="260"/>
    </location>
</feature>
<dbReference type="GO" id="GO:0016779">
    <property type="term" value="F:nucleotidyltransferase activity"/>
    <property type="evidence" value="ECO:0007669"/>
    <property type="project" value="UniProtKB-KW"/>
</dbReference>
<dbReference type="PANTHER" id="PTHR43267:SF1">
    <property type="entry name" value="TRNA THREONYLCARBAMOYLADENOSINE DEHYDRATASE"/>
    <property type="match status" value="1"/>
</dbReference>
<dbReference type="Pfam" id="PF00899">
    <property type="entry name" value="ThiF"/>
    <property type="match status" value="1"/>
</dbReference>
<gene>
    <name evidence="2" type="ORF">L9S41_12520</name>
</gene>
<evidence type="ECO:0000313" key="2">
    <source>
        <dbReference type="EMBL" id="UWZ78499.1"/>
    </source>
</evidence>
<sequence>MSIENLISQEFSRNIGLVSEEDQAKLLKARVAVAGAGGVGGIHLLTLARMGVGNFNIADLDEFERANISRQFGAFQSTVGRHKAQVLAEMVRDINPEADVKIFSAGVSTENVRNFLSGCSVYVDSIDFFEFDIRRLLFNTARSLGIYSVTAAPLGFGATLQVFSPTGMSFDDYFGITDEMTYEEKIAGFAAGLAPQAFHGAYLDASKIDMKKRKGPAVAPACTLCASLITTEVVKILTGSGRIRPVPRYLQFDMRLQKWKKGHTWFGGKNPLHRLRSKIALKFFTSGMK</sequence>
<organism evidence="2 3">
    <name type="scientific">Geoalkalibacter halelectricus</name>
    <dbReference type="NCBI Taxonomy" id="2847045"/>
    <lineage>
        <taxon>Bacteria</taxon>
        <taxon>Pseudomonadati</taxon>
        <taxon>Thermodesulfobacteriota</taxon>
        <taxon>Desulfuromonadia</taxon>
        <taxon>Desulfuromonadales</taxon>
        <taxon>Geoalkalibacteraceae</taxon>
        <taxon>Geoalkalibacter</taxon>
    </lineage>
</organism>
<keyword evidence="3" id="KW-1185">Reference proteome</keyword>
<evidence type="ECO:0000313" key="3">
    <source>
        <dbReference type="Proteomes" id="UP001060414"/>
    </source>
</evidence>
<dbReference type="PANTHER" id="PTHR43267">
    <property type="entry name" value="TRNA THREONYLCARBAMOYLADENOSINE DEHYDRATASE"/>
    <property type="match status" value="1"/>
</dbReference>
<dbReference type="InterPro" id="IPR035985">
    <property type="entry name" value="Ubiquitin-activating_enz"/>
</dbReference>
<evidence type="ECO:0000259" key="1">
    <source>
        <dbReference type="Pfam" id="PF00899"/>
    </source>
</evidence>
<keyword evidence="2" id="KW-0808">Transferase</keyword>
<dbReference type="RefSeq" id="WP_260746852.1">
    <property type="nucleotide sequence ID" value="NZ_CP092109.1"/>
</dbReference>
<accession>A0ABY5ZL83</accession>
<proteinExistence type="predicted"/>
<dbReference type="InterPro" id="IPR045886">
    <property type="entry name" value="ThiF/MoeB/HesA"/>
</dbReference>
<keyword evidence="2" id="KW-0548">Nucleotidyltransferase</keyword>
<dbReference type="Gene3D" id="3.40.50.720">
    <property type="entry name" value="NAD(P)-binding Rossmann-like Domain"/>
    <property type="match status" value="1"/>
</dbReference>
<dbReference type="SUPFAM" id="SSF69572">
    <property type="entry name" value="Activating enzymes of the ubiquitin-like proteins"/>
    <property type="match status" value="1"/>
</dbReference>
<name>A0ABY5ZL83_9BACT</name>
<dbReference type="CDD" id="cd01483">
    <property type="entry name" value="E1_enzyme_family"/>
    <property type="match status" value="1"/>
</dbReference>
<dbReference type="InterPro" id="IPR000594">
    <property type="entry name" value="ThiF_NAD_FAD-bd"/>
</dbReference>